<keyword evidence="1" id="KW-0472">Membrane</keyword>
<feature type="transmembrane region" description="Helical" evidence="1">
    <location>
        <begin position="53"/>
        <end position="71"/>
    </location>
</feature>
<keyword evidence="1" id="KW-1133">Transmembrane helix</keyword>
<accession>A0ABT4R065</accession>
<evidence type="ECO:0000313" key="2">
    <source>
        <dbReference type="EMBL" id="MCZ8547241.1"/>
    </source>
</evidence>
<comment type="caution">
    <text evidence="2">The sequence shown here is derived from an EMBL/GenBank/DDBJ whole genome shotgun (WGS) entry which is preliminary data.</text>
</comment>
<dbReference type="EMBL" id="JAPFQA010000013">
    <property type="protein sequence ID" value="MCZ8547241.1"/>
    <property type="molecule type" value="Genomic_DNA"/>
</dbReference>
<protein>
    <submittedName>
        <fullName evidence="2">PH domain-containing protein</fullName>
    </submittedName>
</protein>
<dbReference type="Proteomes" id="UP001152178">
    <property type="component" value="Unassembled WGS sequence"/>
</dbReference>
<keyword evidence="1" id="KW-0812">Transmembrane</keyword>
<name>A0ABT4R065_9HYPH</name>
<evidence type="ECO:0000256" key="1">
    <source>
        <dbReference type="SAM" id="Phobius"/>
    </source>
</evidence>
<gene>
    <name evidence="2" type="ORF">OOJ09_23875</name>
</gene>
<feature type="transmembrane region" description="Helical" evidence="1">
    <location>
        <begin position="83"/>
        <end position="102"/>
    </location>
</feature>
<dbReference type="RefSeq" id="WP_269907557.1">
    <property type="nucleotide sequence ID" value="NZ_JAPFQA010000013.1"/>
</dbReference>
<organism evidence="2 3">
    <name type="scientific">Mesorhizobium qingshengii</name>
    <dbReference type="NCBI Taxonomy" id="1165689"/>
    <lineage>
        <taxon>Bacteria</taxon>
        <taxon>Pseudomonadati</taxon>
        <taxon>Pseudomonadota</taxon>
        <taxon>Alphaproteobacteria</taxon>
        <taxon>Hyphomicrobiales</taxon>
        <taxon>Phyllobacteriaceae</taxon>
        <taxon>Mesorhizobium</taxon>
    </lineage>
</organism>
<proteinExistence type="predicted"/>
<reference evidence="2" key="1">
    <citation type="submission" date="2022-11" db="EMBL/GenBank/DDBJ databases">
        <authorList>
            <person name="Coimbra C."/>
        </authorList>
    </citation>
    <scope>NUCLEOTIDE SEQUENCE</scope>
    <source>
        <strain evidence="2">Jales19</strain>
    </source>
</reference>
<sequence length="221" mass="24761">MQRKKDSCNESPAHAVGGGVDVGTFQKRLLPRERILWSGLPAQGVLFTGRDMFLIPFSLLWCGFAIFWTYMATRQGAPLFFDAWGGMFICIGLFFVFGRFALDAWLRRRISYAVTDKRILIMRTAPFSNFTSIDLERLPDIQLTGEGAKRGYLRFGAASSLFGNPGMGGWSQYRYQGFGSWAPALDPVPQFLGIEDPSKVFDIVMKASNALRSDRRSSPDS</sequence>
<evidence type="ECO:0000313" key="3">
    <source>
        <dbReference type="Proteomes" id="UP001152178"/>
    </source>
</evidence>
<keyword evidence="3" id="KW-1185">Reference proteome</keyword>